<dbReference type="Gene3D" id="3.40.50.300">
    <property type="entry name" value="P-loop containing nucleotide triphosphate hydrolases"/>
    <property type="match status" value="1"/>
</dbReference>
<gene>
    <name evidence="4" type="ORF">GIB67_009141</name>
</gene>
<evidence type="ECO:0000313" key="4">
    <source>
        <dbReference type="EMBL" id="KAF6161254.1"/>
    </source>
</evidence>
<name>A0A7J7N2H5_9MAGN</name>
<dbReference type="PANTHER" id="PTHR47642:SF5">
    <property type="entry name" value="ATP-DEPENDENT DNA HELICASE"/>
    <property type="match status" value="1"/>
</dbReference>
<dbReference type="EMBL" id="JACGCM010001135">
    <property type="protein sequence ID" value="KAF6161254.1"/>
    <property type="molecule type" value="Genomic_DNA"/>
</dbReference>
<sequence length="741" mass="84830">MMHFQDLNAETVRCKTVPNVFANLEEVQEKQSRQPETPLTPSRQAVTPEVHFYAGDWEELHTVLSVVKKDDFEPVAGMNRSFSEEDFMDGCSSQEGSIIGNESSSRRSGKLSGSRAWERANETGTCEGGYDVILMTEIPYSTTSLKKIYALVKKVSCLLSFFIPYRFLSIFLRRRESRNRNERNSEGCTPKQAQETARRRRARAQQSMKERTSIRTLDSARRRIARSHQDPGPSTSYPIVEEADNEEILHVVHNDYVHPFLGIFNATSANFMDPGSVPIELSRLTNLEQILIAPIHPMMSLYRFKGQQYKYSENVTNFEQDVNAIATSLPFKPSDVSTILIVNRSGAHATKEFRVRREFVRQALAWLKEHNIYYRDITINMGSLQELPEDGIPKNLPHPSEIQSHGPVGDVYVKKNPEDRNITMQGVRDMVSSGNQQLARRISYYANSIHGFRAYWFTKLKEYTAMVNQLGVPTICFTLSTANMHWPELYKLLDPANEIETMDYNEQRKRTGKSTVINTIVRSTVEHFGTSKAVRIMAPTGVAAFNIGGATVHHESITVERRTTYKPKTQDDFKDTKLIILDEYSMLGRSMIATVDLRCRDIIGLSRIFRQVGDEQAPFGDPLGRLNSGTCTFDDWKLFKTRDWSILRNEEKEEFRYALHLFPTRIAPNEHNRTRLIELGKPCLRPPYGVLYLTAKKNHHISFNSCAGARYLRSLADEEGIFGAHVITETSDREMWKFFLK</sequence>
<dbReference type="OrthoDB" id="1723750at2759"/>
<evidence type="ECO:0000313" key="5">
    <source>
        <dbReference type="Proteomes" id="UP000541444"/>
    </source>
</evidence>
<dbReference type="InterPro" id="IPR027417">
    <property type="entry name" value="P-loop_NTPase"/>
</dbReference>
<evidence type="ECO:0008006" key="6">
    <source>
        <dbReference type="Google" id="ProtNLM"/>
    </source>
</evidence>
<dbReference type="PANTHER" id="PTHR47642">
    <property type="entry name" value="ATP-DEPENDENT DNA HELICASE"/>
    <property type="match status" value="1"/>
</dbReference>
<dbReference type="Pfam" id="PF14214">
    <property type="entry name" value="Helitron_like_N"/>
    <property type="match status" value="1"/>
</dbReference>
<feature type="domain" description="DUF6570" evidence="3">
    <location>
        <begin position="268"/>
        <end position="382"/>
    </location>
</feature>
<evidence type="ECO:0000259" key="3">
    <source>
        <dbReference type="Pfam" id="PF20209"/>
    </source>
</evidence>
<dbReference type="Pfam" id="PF20209">
    <property type="entry name" value="DUF6570"/>
    <property type="match status" value="1"/>
</dbReference>
<dbReference type="SUPFAM" id="SSF52540">
    <property type="entry name" value="P-loop containing nucleoside triphosphate hydrolases"/>
    <property type="match status" value="1"/>
</dbReference>
<dbReference type="Pfam" id="PF13245">
    <property type="entry name" value="AAA_19"/>
    <property type="match status" value="1"/>
</dbReference>
<proteinExistence type="predicted"/>
<keyword evidence="5" id="KW-1185">Reference proteome</keyword>
<feature type="domain" description="Helitron helicase-like" evidence="2">
    <location>
        <begin position="423"/>
        <end position="496"/>
    </location>
</feature>
<dbReference type="InterPro" id="IPR051055">
    <property type="entry name" value="PIF1_helicase"/>
</dbReference>
<protein>
    <recommendedName>
        <fullName evidence="6">ATP-dependent DNA helicase</fullName>
    </recommendedName>
</protein>
<feature type="region of interest" description="Disordered" evidence="1">
    <location>
        <begin position="179"/>
        <end position="214"/>
    </location>
</feature>
<dbReference type="InterPro" id="IPR025476">
    <property type="entry name" value="Helitron_helicase-like"/>
</dbReference>
<organism evidence="4 5">
    <name type="scientific">Kingdonia uniflora</name>
    <dbReference type="NCBI Taxonomy" id="39325"/>
    <lineage>
        <taxon>Eukaryota</taxon>
        <taxon>Viridiplantae</taxon>
        <taxon>Streptophyta</taxon>
        <taxon>Embryophyta</taxon>
        <taxon>Tracheophyta</taxon>
        <taxon>Spermatophyta</taxon>
        <taxon>Magnoliopsida</taxon>
        <taxon>Ranunculales</taxon>
        <taxon>Circaeasteraceae</taxon>
        <taxon>Kingdonia</taxon>
    </lineage>
</organism>
<evidence type="ECO:0000259" key="2">
    <source>
        <dbReference type="Pfam" id="PF14214"/>
    </source>
</evidence>
<comment type="caution">
    <text evidence="4">The sequence shown here is derived from an EMBL/GenBank/DDBJ whole genome shotgun (WGS) entry which is preliminary data.</text>
</comment>
<dbReference type="Proteomes" id="UP000541444">
    <property type="component" value="Unassembled WGS sequence"/>
</dbReference>
<accession>A0A7J7N2H5</accession>
<evidence type="ECO:0000256" key="1">
    <source>
        <dbReference type="SAM" id="MobiDB-lite"/>
    </source>
</evidence>
<dbReference type="InterPro" id="IPR046700">
    <property type="entry name" value="DUF6570"/>
</dbReference>
<dbReference type="AlphaFoldDB" id="A0A7J7N2H5"/>
<reference evidence="4 5" key="1">
    <citation type="journal article" date="2020" name="IScience">
        <title>Genome Sequencing of the Endangered Kingdonia uniflora (Circaeasteraceae, Ranunculales) Reveals Potential Mechanisms of Evolutionary Specialization.</title>
        <authorList>
            <person name="Sun Y."/>
            <person name="Deng T."/>
            <person name="Zhang A."/>
            <person name="Moore M.J."/>
            <person name="Landis J.B."/>
            <person name="Lin N."/>
            <person name="Zhang H."/>
            <person name="Zhang X."/>
            <person name="Huang J."/>
            <person name="Zhang X."/>
            <person name="Sun H."/>
            <person name="Wang H."/>
        </authorList>
    </citation>
    <scope>NUCLEOTIDE SEQUENCE [LARGE SCALE GENOMIC DNA]</scope>
    <source>
        <strain evidence="4">TB1705</strain>
        <tissue evidence="4">Leaf</tissue>
    </source>
</reference>